<dbReference type="PANTHER" id="PTHR12197:SF251">
    <property type="entry name" value="EG:BACR7C10.4 PROTEIN"/>
    <property type="match status" value="1"/>
</dbReference>
<dbReference type="InterPro" id="IPR046341">
    <property type="entry name" value="SET_dom_sf"/>
</dbReference>
<dbReference type="Gene3D" id="2.170.270.10">
    <property type="entry name" value="SET domain"/>
    <property type="match status" value="1"/>
</dbReference>
<name>A0A9X0AP31_9HELO</name>
<proteinExistence type="predicted"/>
<protein>
    <recommendedName>
        <fullName evidence="3">MYND-type zinc finger protein samB</fullName>
    </recommendedName>
</protein>
<dbReference type="GO" id="GO:0008270">
    <property type="term" value="F:zinc ion binding"/>
    <property type="evidence" value="ECO:0007669"/>
    <property type="project" value="UniProtKB-KW"/>
</dbReference>
<dbReference type="Proteomes" id="UP001152300">
    <property type="component" value="Unassembled WGS sequence"/>
</dbReference>
<comment type="caution">
    <text evidence="1">The sequence shown here is derived from an EMBL/GenBank/DDBJ whole genome shotgun (WGS) entry which is preliminary data.</text>
</comment>
<reference evidence="1" key="1">
    <citation type="submission" date="2022-11" db="EMBL/GenBank/DDBJ databases">
        <title>Genome Resource of Sclerotinia nivalis Strain SnTB1, a Plant Pathogen Isolated from American Ginseng.</title>
        <authorList>
            <person name="Fan S."/>
        </authorList>
    </citation>
    <scope>NUCLEOTIDE SEQUENCE</scope>
    <source>
        <strain evidence="1">SnTB1</strain>
    </source>
</reference>
<dbReference type="Gene3D" id="6.10.140.2220">
    <property type="match status" value="1"/>
</dbReference>
<organism evidence="1 2">
    <name type="scientific">Sclerotinia nivalis</name>
    <dbReference type="NCBI Taxonomy" id="352851"/>
    <lineage>
        <taxon>Eukaryota</taxon>
        <taxon>Fungi</taxon>
        <taxon>Dikarya</taxon>
        <taxon>Ascomycota</taxon>
        <taxon>Pezizomycotina</taxon>
        <taxon>Leotiomycetes</taxon>
        <taxon>Helotiales</taxon>
        <taxon>Sclerotiniaceae</taxon>
        <taxon>Sclerotinia</taxon>
    </lineage>
</organism>
<dbReference type="AlphaFoldDB" id="A0A9X0AP31"/>
<evidence type="ECO:0008006" key="3">
    <source>
        <dbReference type="Google" id="ProtNLM"/>
    </source>
</evidence>
<dbReference type="PANTHER" id="PTHR12197">
    <property type="entry name" value="HISTONE-LYSINE N-METHYLTRANSFERASE SMYD"/>
    <property type="match status" value="1"/>
</dbReference>
<keyword evidence="2" id="KW-1185">Reference proteome</keyword>
<sequence>MAAQQPSPVAASTPIPYPLTPSPLTPAQAAIPGRIECAVPISIRSSLIHPDRKGLYVDSAVSPGDILFTIRKPLFTIINDGIVARTRTCDNCFAYQRLSNHDDVINVASNVKRGVEAEIQFIPCKKCKVYYYCSEECYDAARVHHHQYECASLRRMVNSRQKGARDFVEDCDVRFVLRILCLAKGNHLHGAQLQEYLTMPTGASFHFETKEGLKERNQEMATILREHTKSNLTEDEILHIVCITIGQGVQMQQTILREVNRQHGGYWNTNTPNGVRCGHCFEPFIAIMRNDCNANTREYFDGVTYILQANRAMPANTEITRRFTVANDYQNRRTELMYKEGLDCKCALCLRGDLGPKGDLRERMLPILYGNYDPQADKKLTEQLSSDNRVILELESKGFGYNCPGMRYVYLSMFWRQFYRDLRVGAGDYKESLRLLLIIYYFIDPVACPAPLPEERFEVLYLLMHVAPGANDPRFKDSDVVLPIRKLIYHWRTKLVHYSQQLGGPDTTIARFHYDAFQRDLKTLDMPVYTDKDAITEDMNDWFRLLGLEEITYEQLSRT</sequence>
<dbReference type="InterPro" id="IPR050869">
    <property type="entry name" value="H3K4_H4K5_MeTrfase"/>
</dbReference>
<dbReference type="EMBL" id="JAPEIS010000005">
    <property type="protein sequence ID" value="KAJ8066321.1"/>
    <property type="molecule type" value="Genomic_DNA"/>
</dbReference>
<dbReference type="GO" id="GO:0005634">
    <property type="term" value="C:nucleus"/>
    <property type="evidence" value="ECO:0007669"/>
    <property type="project" value="TreeGrafter"/>
</dbReference>
<evidence type="ECO:0000313" key="2">
    <source>
        <dbReference type="Proteomes" id="UP001152300"/>
    </source>
</evidence>
<accession>A0A9X0AP31</accession>
<gene>
    <name evidence="1" type="ORF">OCU04_005397</name>
</gene>
<dbReference type="OrthoDB" id="5945798at2759"/>
<dbReference type="Gene3D" id="1.10.220.160">
    <property type="match status" value="1"/>
</dbReference>
<evidence type="ECO:0000313" key="1">
    <source>
        <dbReference type="EMBL" id="KAJ8066321.1"/>
    </source>
</evidence>
<dbReference type="SUPFAM" id="SSF144232">
    <property type="entry name" value="HIT/MYND zinc finger-like"/>
    <property type="match status" value="1"/>
</dbReference>